<name>A0ABR0MRH6_GOSAR</name>
<evidence type="ECO:0000313" key="2">
    <source>
        <dbReference type="EMBL" id="KAK5776593.1"/>
    </source>
</evidence>
<comment type="caution">
    <text evidence="2">The sequence shown here is derived from an EMBL/GenBank/DDBJ whole genome shotgun (WGS) entry which is preliminary data.</text>
</comment>
<keyword evidence="3" id="KW-1185">Reference proteome</keyword>
<protein>
    <submittedName>
        <fullName evidence="2">Uncharacterized protein</fullName>
    </submittedName>
</protein>
<proteinExistence type="predicted"/>
<dbReference type="Proteomes" id="UP001358586">
    <property type="component" value="Chromosome 12"/>
</dbReference>
<sequence>MSVEFDLALAQLLKMSDLYATMIYKDGGEEDENESSLLPLFKRLPKDFNGGFTDFENDDNARDFGIVIPLVAILASSIRAKRDRLNVVVDDDDDDEKEEEKEEVEDGNIDGEGFETFVVRSTVRSEREVSGGRG</sequence>
<feature type="region of interest" description="Disordered" evidence="1">
    <location>
        <begin position="89"/>
        <end position="113"/>
    </location>
</feature>
<dbReference type="EMBL" id="JARKNE010000012">
    <property type="protein sequence ID" value="KAK5776593.1"/>
    <property type="molecule type" value="Genomic_DNA"/>
</dbReference>
<gene>
    <name evidence="2" type="ORF">PVK06_044553</name>
</gene>
<evidence type="ECO:0000313" key="3">
    <source>
        <dbReference type="Proteomes" id="UP001358586"/>
    </source>
</evidence>
<organism evidence="2 3">
    <name type="scientific">Gossypium arboreum</name>
    <name type="common">Tree cotton</name>
    <name type="synonym">Gossypium nanking</name>
    <dbReference type="NCBI Taxonomy" id="29729"/>
    <lineage>
        <taxon>Eukaryota</taxon>
        <taxon>Viridiplantae</taxon>
        <taxon>Streptophyta</taxon>
        <taxon>Embryophyta</taxon>
        <taxon>Tracheophyta</taxon>
        <taxon>Spermatophyta</taxon>
        <taxon>Magnoliopsida</taxon>
        <taxon>eudicotyledons</taxon>
        <taxon>Gunneridae</taxon>
        <taxon>Pentapetalae</taxon>
        <taxon>rosids</taxon>
        <taxon>malvids</taxon>
        <taxon>Malvales</taxon>
        <taxon>Malvaceae</taxon>
        <taxon>Malvoideae</taxon>
        <taxon>Gossypium</taxon>
    </lineage>
</organism>
<evidence type="ECO:0000256" key="1">
    <source>
        <dbReference type="SAM" id="MobiDB-lite"/>
    </source>
</evidence>
<accession>A0ABR0MRH6</accession>
<reference evidence="2 3" key="1">
    <citation type="submission" date="2023-03" db="EMBL/GenBank/DDBJ databases">
        <title>WGS of Gossypium arboreum.</title>
        <authorList>
            <person name="Yu D."/>
        </authorList>
    </citation>
    <scope>NUCLEOTIDE SEQUENCE [LARGE SCALE GENOMIC DNA]</scope>
    <source>
        <tissue evidence="2">Leaf</tissue>
    </source>
</reference>